<evidence type="ECO:0000256" key="3">
    <source>
        <dbReference type="SAM" id="SignalP"/>
    </source>
</evidence>
<proteinExistence type="predicted"/>
<feature type="signal peptide" evidence="3">
    <location>
        <begin position="1"/>
        <end position="22"/>
    </location>
</feature>
<name>A0A0G4F4X3_VITBC</name>
<keyword evidence="2" id="KW-0472">Membrane</keyword>
<dbReference type="InParanoid" id="A0A0G4F4X3"/>
<keyword evidence="5" id="KW-1185">Reference proteome</keyword>
<keyword evidence="2" id="KW-0812">Transmembrane</keyword>
<dbReference type="Proteomes" id="UP000041254">
    <property type="component" value="Unassembled WGS sequence"/>
</dbReference>
<keyword evidence="2" id="KW-1133">Transmembrane helix</keyword>
<dbReference type="AlphaFoldDB" id="A0A0G4F4X3"/>
<evidence type="ECO:0000313" key="4">
    <source>
        <dbReference type="EMBL" id="CEM06870.1"/>
    </source>
</evidence>
<evidence type="ECO:0000313" key="5">
    <source>
        <dbReference type="Proteomes" id="UP000041254"/>
    </source>
</evidence>
<feature type="compositionally biased region" description="Polar residues" evidence="1">
    <location>
        <begin position="135"/>
        <end position="150"/>
    </location>
</feature>
<sequence length="386" mass="42519">MAACIRCLAISSFCNGCAQCMAQPVQALYWVVISAAVIYPTAGTTPTTDGFNPVDDDEDARPPSLATEVPPAVHDSPSVDSPSHTTSSTRPHSTPPLMHDLKPTSGTTPEAGAPTNDTDGFNPVDDDSCARLCDNHTTGEPQSGHSQPGTESAYPPRHPTRSPPVPDASDPFEGIRDVLDPRHLYTNLVIGWDRIEVMVKGNGLSAGTVVLGIVVVIAGMLVLKELRGWSEKRLDHQHRTVKTLLDNNARLEFTKEEYLYLGRHTLREREGGRVRVSGITKGVQVSVLKEWLKDGEPHAKVWDFSVSLICQQSWRWCKLPKSRILSLPKNTDHMPLQEALWGHRIHDPVASEEIRDDLKTQVRTGASFREERQGIHLEMASFVPAE</sequence>
<organism evidence="4 5">
    <name type="scientific">Vitrella brassicaformis (strain CCMP3155)</name>
    <dbReference type="NCBI Taxonomy" id="1169540"/>
    <lineage>
        <taxon>Eukaryota</taxon>
        <taxon>Sar</taxon>
        <taxon>Alveolata</taxon>
        <taxon>Colpodellida</taxon>
        <taxon>Vitrellaceae</taxon>
        <taxon>Vitrella</taxon>
    </lineage>
</organism>
<evidence type="ECO:0000256" key="1">
    <source>
        <dbReference type="SAM" id="MobiDB-lite"/>
    </source>
</evidence>
<accession>A0A0G4F4X3</accession>
<feature type="transmembrane region" description="Helical" evidence="2">
    <location>
        <begin position="204"/>
        <end position="223"/>
    </location>
</feature>
<reference evidence="4 5" key="1">
    <citation type="submission" date="2014-11" db="EMBL/GenBank/DDBJ databases">
        <authorList>
            <person name="Zhu J."/>
            <person name="Qi W."/>
            <person name="Song R."/>
        </authorList>
    </citation>
    <scope>NUCLEOTIDE SEQUENCE [LARGE SCALE GENOMIC DNA]</scope>
</reference>
<feature type="compositionally biased region" description="Low complexity" evidence="1">
    <location>
        <begin position="81"/>
        <end position="96"/>
    </location>
</feature>
<protein>
    <submittedName>
        <fullName evidence="4">Uncharacterized protein</fullName>
    </submittedName>
</protein>
<feature type="chain" id="PRO_5005188605" evidence="3">
    <location>
        <begin position="23"/>
        <end position="386"/>
    </location>
</feature>
<gene>
    <name evidence="4" type="ORF">Vbra_1299</name>
</gene>
<dbReference type="VEuPathDB" id="CryptoDB:Vbra_1299"/>
<feature type="region of interest" description="Disordered" evidence="1">
    <location>
        <begin position="43"/>
        <end position="175"/>
    </location>
</feature>
<keyword evidence="3" id="KW-0732">Signal</keyword>
<evidence type="ECO:0000256" key="2">
    <source>
        <dbReference type="SAM" id="Phobius"/>
    </source>
</evidence>
<dbReference type="EMBL" id="CDMY01000372">
    <property type="protein sequence ID" value="CEM06870.1"/>
    <property type="molecule type" value="Genomic_DNA"/>
</dbReference>